<evidence type="ECO:0000256" key="2">
    <source>
        <dbReference type="ARBA" id="ARBA00009601"/>
    </source>
</evidence>
<evidence type="ECO:0000256" key="1">
    <source>
        <dbReference type="ARBA" id="ARBA00001946"/>
    </source>
</evidence>
<evidence type="ECO:0000259" key="11">
    <source>
        <dbReference type="Pfam" id="PF05770"/>
    </source>
</evidence>
<keyword evidence="6" id="KW-0479">Metal-binding</keyword>
<keyword evidence="10" id="KW-0460">Magnesium</keyword>
<name>A0ABQ9M247_HEVBR</name>
<sequence>MVTSVGGVILDESVLIDNSGTAALRPEALSLLRKLRHSNLHLAISYSPALSNDKVSLLKKMAMQYSFDCFILDGSSMDDALKVVTLAWGDIGGTILYLVSNHKNDCFNQLSNLGWIIVVLDAEASAAFDNSTVLCINKLQELLLTICHLNIKANGNNVVTVGYVMKPSREEDFAKRGAFPISSTPNGLIFLPLTFEVPLRSQLQHVDIVLHKATDEIISVELSDSAESSSKITYTTGMQELRRYMENNSDCFVIDPLDKIYPVLDRLKIQQILLGLEDINAEGRHTIRGPHFLKVNNFNEPDLVLRLSKAKLFLPSIVKPQIACGVADAHSMAIVFRVEDFKDLGVPLPAVVQEYVDHSSTLFKIYVLGEKVFYAVKKSTPNVDILMNLSKKNGLGPLLFDSLKSLPTSTEQSRSEDPSVANGHHFDLGLVTDAANWLARKLDLTIFGFDVVIQEGTGDHVIVDVNYLPSFKEVPNDVCIPAFWDAIKMKFESRQRK</sequence>
<dbReference type="Gene3D" id="3.30.470.20">
    <property type="entry name" value="ATP-grasp fold, B domain"/>
    <property type="match status" value="1"/>
</dbReference>
<comment type="caution">
    <text evidence="12">The sequence shown here is derived from an EMBL/GenBank/DDBJ whole genome shotgun (WGS) entry which is preliminary data.</text>
</comment>
<protein>
    <recommendedName>
        <fullName evidence="4">inositol-1,3,4-trisphosphate 5/6-kinase</fullName>
        <ecNumber evidence="4">2.7.1.159</ecNumber>
    </recommendedName>
</protein>
<evidence type="ECO:0000256" key="6">
    <source>
        <dbReference type="ARBA" id="ARBA00022723"/>
    </source>
</evidence>
<dbReference type="Pfam" id="PF05770">
    <property type="entry name" value="Ins134_P3_kin"/>
    <property type="match status" value="1"/>
</dbReference>
<keyword evidence="5" id="KW-0808">Transferase</keyword>
<dbReference type="EC" id="2.7.1.159" evidence="4"/>
<keyword evidence="9" id="KW-0067">ATP-binding</keyword>
<dbReference type="InterPro" id="IPR008656">
    <property type="entry name" value="Inositol_tetrakis-P_1-kinase"/>
</dbReference>
<evidence type="ECO:0000313" key="12">
    <source>
        <dbReference type="EMBL" id="KAJ9173928.1"/>
    </source>
</evidence>
<gene>
    <name evidence="12" type="ORF">P3X46_017012</name>
</gene>
<evidence type="ECO:0000256" key="10">
    <source>
        <dbReference type="ARBA" id="ARBA00022842"/>
    </source>
</evidence>
<evidence type="ECO:0000256" key="7">
    <source>
        <dbReference type="ARBA" id="ARBA00022741"/>
    </source>
</evidence>
<feature type="domain" description="Inositol 1,3,4-trisphosphate 5/6-kinase ATP-grasp" evidence="11">
    <location>
        <begin position="285"/>
        <end position="476"/>
    </location>
</feature>
<dbReference type="PANTHER" id="PTHR14217">
    <property type="entry name" value="INOSITOL-TETRAKISPHOSPHATE 1-KINASE"/>
    <property type="match status" value="1"/>
</dbReference>
<dbReference type="EMBL" id="JARPOI010000009">
    <property type="protein sequence ID" value="KAJ9173928.1"/>
    <property type="molecule type" value="Genomic_DNA"/>
</dbReference>
<proteinExistence type="inferred from homology"/>
<evidence type="ECO:0000256" key="9">
    <source>
        <dbReference type="ARBA" id="ARBA00022840"/>
    </source>
</evidence>
<keyword evidence="7" id="KW-0547">Nucleotide-binding</keyword>
<comment type="cofactor">
    <cofactor evidence="1">
        <name>Mg(2+)</name>
        <dbReference type="ChEBI" id="CHEBI:18420"/>
    </cofactor>
</comment>
<dbReference type="Proteomes" id="UP001174677">
    <property type="component" value="Chromosome 9"/>
</dbReference>
<evidence type="ECO:0000256" key="4">
    <source>
        <dbReference type="ARBA" id="ARBA00012017"/>
    </source>
</evidence>
<accession>A0ABQ9M247</accession>
<comment type="subunit">
    <text evidence="3">Monomer.</text>
</comment>
<comment type="similarity">
    <text evidence="2">Belongs to the ITPK1 family.</text>
</comment>
<keyword evidence="13" id="KW-1185">Reference proteome</keyword>
<evidence type="ECO:0000313" key="13">
    <source>
        <dbReference type="Proteomes" id="UP001174677"/>
    </source>
</evidence>
<organism evidence="12 13">
    <name type="scientific">Hevea brasiliensis</name>
    <name type="common">Para rubber tree</name>
    <name type="synonym">Siphonia brasiliensis</name>
    <dbReference type="NCBI Taxonomy" id="3981"/>
    <lineage>
        <taxon>Eukaryota</taxon>
        <taxon>Viridiplantae</taxon>
        <taxon>Streptophyta</taxon>
        <taxon>Embryophyta</taxon>
        <taxon>Tracheophyta</taxon>
        <taxon>Spermatophyta</taxon>
        <taxon>Magnoliopsida</taxon>
        <taxon>eudicotyledons</taxon>
        <taxon>Gunneridae</taxon>
        <taxon>Pentapetalae</taxon>
        <taxon>rosids</taxon>
        <taxon>fabids</taxon>
        <taxon>Malpighiales</taxon>
        <taxon>Euphorbiaceae</taxon>
        <taxon>Crotonoideae</taxon>
        <taxon>Micrandreae</taxon>
        <taxon>Hevea</taxon>
    </lineage>
</organism>
<dbReference type="PANTHER" id="PTHR14217:SF1">
    <property type="entry name" value="INOSITOL-TETRAKISPHOSPHATE 1-KINASE"/>
    <property type="match status" value="1"/>
</dbReference>
<evidence type="ECO:0000256" key="3">
    <source>
        <dbReference type="ARBA" id="ARBA00011245"/>
    </source>
</evidence>
<keyword evidence="8" id="KW-0418">Kinase</keyword>
<evidence type="ECO:0000256" key="5">
    <source>
        <dbReference type="ARBA" id="ARBA00022679"/>
    </source>
</evidence>
<dbReference type="PIRSF" id="PIRSF038163">
    <property type="entry name" value="ITPK_uncN"/>
    <property type="match status" value="1"/>
</dbReference>
<dbReference type="InterPro" id="IPR040464">
    <property type="entry name" value="InsP(3)kin_ATP-grasp"/>
</dbReference>
<evidence type="ECO:0000256" key="8">
    <source>
        <dbReference type="ARBA" id="ARBA00022777"/>
    </source>
</evidence>
<reference evidence="12" key="1">
    <citation type="journal article" date="2023" name="Plant Biotechnol. J.">
        <title>Chromosome-level wild Hevea brasiliensis genome provides new tools for genomic-assisted breeding and valuable loci to elevate rubber yield.</title>
        <authorList>
            <person name="Cheng H."/>
            <person name="Song X."/>
            <person name="Hu Y."/>
            <person name="Wu T."/>
            <person name="Yang Q."/>
            <person name="An Z."/>
            <person name="Feng S."/>
            <person name="Deng Z."/>
            <person name="Wu W."/>
            <person name="Zeng X."/>
            <person name="Tu M."/>
            <person name="Wang X."/>
            <person name="Huang H."/>
        </authorList>
    </citation>
    <scope>NUCLEOTIDE SEQUENCE</scope>
    <source>
        <strain evidence="12">MT/VB/25A 57/8</strain>
    </source>
</reference>